<evidence type="ECO:0000256" key="1">
    <source>
        <dbReference type="SAM" id="Coils"/>
    </source>
</evidence>
<sequence>MPSGSQNTRSKDKSDKAEKADRAEKTFSIDIKQLIKSAEVVLQHSKTLDAAESLQRQVNELTHQLKEANAKVEQAQKEREQKESANHTLTKLFEQRFVKWKEKEDALETQIEEQRREADANLQRKDQECDEQVEWYKRKLRKSEEELGKEKKKNADLEYRLRHSEKDLKDLRGDFQIKPLEEEDFIFESFRHLESSLFELTQRYFKEPLQSSDRGPHPFRHASHLMLLSYTDHRTVPRARAAQSCIAGRLASRVFQPLCIGSPKVATSMGDALQKSKKIRPRQKAILRSLLFTAFEADEESLHREIVQSVASELFQELKGLLSPKNDDAFSKDILTYLETAARVWNTFKKGSEWIVTSDSLHKHPQAWKLITGDSKDAVAGQASDHPGLVIFPQVYIDGNESTLYPGTMWSFDPGAVEEMRNEKPLRPRRVSVSQSSKSPTVAEASSDPGDRACRGAAMRDRVSEPGRRVSSDSEGQRRCKSTS</sequence>
<gene>
    <name evidence="3" type="ORF">AbraCBS73388_008247</name>
</gene>
<dbReference type="AlphaFoldDB" id="A0A9W5YHX2"/>
<dbReference type="Proteomes" id="UP001143548">
    <property type="component" value="Unassembled WGS sequence"/>
</dbReference>
<feature type="compositionally biased region" description="Basic and acidic residues" evidence="2">
    <location>
        <begin position="449"/>
        <end position="478"/>
    </location>
</feature>
<reference evidence="3" key="1">
    <citation type="submission" date="2022-07" db="EMBL/GenBank/DDBJ databases">
        <title>Taxonomy of Aspergillus series Nigri: significant species reduction supported by multi-species coalescent approaches.</title>
        <authorList>
            <person name="Bian C."/>
            <person name="Kusuya Y."/>
            <person name="Sklenar F."/>
            <person name="D'hooge E."/>
            <person name="Yaguchi T."/>
            <person name="Takahashi H."/>
            <person name="Hubka V."/>
        </authorList>
    </citation>
    <scope>NUCLEOTIDE SEQUENCE</scope>
    <source>
        <strain evidence="3">CBS 733.88</strain>
    </source>
</reference>
<comment type="caution">
    <text evidence="3">The sequence shown here is derived from an EMBL/GenBank/DDBJ whole genome shotgun (WGS) entry which is preliminary data.</text>
</comment>
<evidence type="ECO:0000256" key="2">
    <source>
        <dbReference type="SAM" id="MobiDB-lite"/>
    </source>
</evidence>
<dbReference type="EMBL" id="BROQ01000005">
    <property type="protein sequence ID" value="GKZ17324.1"/>
    <property type="molecule type" value="Genomic_DNA"/>
</dbReference>
<accession>A0A9W5YHX2</accession>
<evidence type="ECO:0000313" key="4">
    <source>
        <dbReference type="Proteomes" id="UP001143548"/>
    </source>
</evidence>
<organism evidence="3 4">
    <name type="scientific">Aspergillus brasiliensis</name>
    <dbReference type="NCBI Taxonomy" id="319629"/>
    <lineage>
        <taxon>Eukaryota</taxon>
        <taxon>Fungi</taxon>
        <taxon>Dikarya</taxon>
        <taxon>Ascomycota</taxon>
        <taxon>Pezizomycotina</taxon>
        <taxon>Eurotiomycetes</taxon>
        <taxon>Eurotiomycetidae</taxon>
        <taxon>Eurotiales</taxon>
        <taxon>Aspergillaceae</taxon>
        <taxon>Aspergillus</taxon>
        <taxon>Aspergillus subgen. Circumdati</taxon>
    </lineage>
</organism>
<feature type="region of interest" description="Disordered" evidence="2">
    <location>
        <begin position="1"/>
        <end position="23"/>
    </location>
</feature>
<protein>
    <submittedName>
        <fullName evidence="3">Uncharacterized protein</fullName>
    </submittedName>
</protein>
<name>A0A9W5YHX2_9EURO</name>
<feature type="region of interest" description="Disordered" evidence="2">
    <location>
        <begin position="422"/>
        <end position="484"/>
    </location>
</feature>
<evidence type="ECO:0000313" key="3">
    <source>
        <dbReference type="EMBL" id="GKZ17324.1"/>
    </source>
</evidence>
<feature type="compositionally biased region" description="Basic and acidic residues" evidence="2">
    <location>
        <begin position="9"/>
        <end position="23"/>
    </location>
</feature>
<proteinExistence type="predicted"/>
<keyword evidence="1" id="KW-0175">Coiled coil</keyword>
<feature type="coiled-coil region" evidence="1">
    <location>
        <begin position="44"/>
        <end position="174"/>
    </location>
</feature>